<dbReference type="InterPro" id="IPR000717">
    <property type="entry name" value="PCI_dom"/>
</dbReference>
<dbReference type="VEuPathDB" id="ToxoDB:EMWEY_00020760"/>
<comment type="similarity">
    <text evidence="1">Belongs to the proteasome subunit S11 family.</text>
</comment>
<sequence>MEVDGVSECPSWLKEMLQQPAEPVANVLEAEIAANPSAKAALEYVRTLLEKKQYNELLDAVAYGMQLDDSVDTSSTPQLSVLSAAMGSPPPPLSLQRKLSLFRSLASAHHIHLDPLRLLKLCAGLLADIHAEGGLLFLERLQEETLAAQQSSMQQTPFLQTDKQAGKGLFSVGAVVFLHALKSYLLAKTQQLTKAQEELDEAKKQKEQIGAPDPVLHSLVHRAQAQIDKARKKYGDFCRETLFFLAYTSANAIKEKERYAIARDIAFAALVAPEVFNFGELDLAPYITAIQKKAAATALLRLAFTSSTAGAAVRSSSNNGSSNSNDNGNDNNNDNSNSNSNTKLIGSRALSFAAISEACQVPPDEVERIILSAMAQQLIKGKINQVEQTLSLEWVKPVLLTDAERSAYTPIKALLQ</sequence>
<evidence type="ECO:0000256" key="2">
    <source>
        <dbReference type="ARBA" id="ARBA00022942"/>
    </source>
</evidence>
<dbReference type="RefSeq" id="XP_013335888.1">
    <property type="nucleotide sequence ID" value="XM_013480434.1"/>
</dbReference>
<accession>U6MC41</accession>
<dbReference type="Pfam" id="PF22037">
    <property type="entry name" value="PSD13_N"/>
    <property type="match status" value="1"/>
</dbReference>
<name>U6MC41_EIMMA</name>
<evidence type="ECO:0000313" key="6">
    <source>
        <dbReference type="EMBL" id="CDJ59240.1"/>
    </source>
</evidence>
<keyword evidence="7" id="KW-1185">Reference proteome</keyword>
<dbReference type="OrthoDB" id="354453at2759"/>
<dbReference type="Pfam" id="PF01399">
    <property type="entry name" value="PCI"/>
    <property type="match status" value="1"/>
</dbReference>
<organism evidence="6 7">
    <name type="scientific">Eimeria maxima</name>
    <name type="common">Coccidian parasite</name>
    <dbReference type="NCBI Taxonomy" id="5804"/>
    <lineage>
        <taxon>Eukaryota</taxon>
        <taxon>Sar</taxon>
        <taxon>Alveolata</taxon>
        <taxon>Apicomplexa</taxon>
        <taxon>Conoidasida</taxon>
        <taxon>Coccidia</taxon>
        <taxon>Eucoccidiorida</taxon>
        <taxon>Eimeriorina</taxon>
        <taxon>Eimeriidae</taxon>
        <taxon>Eimeria</taxon>
    </lineage>
</organism>
<keyword evidence="2 6" id="KW-0647">Proteasome</keyword>
<feature type="domain" description="PSD13 N-terminal" evidence="5">
    <location>
        <begin position="94"/>
        <end position="293"/>
    </location>
</feature>
<dbReference type="GO" id="GO:0005829">
    <property type="term" value="C:cytosol"/>
    <property type="evidence" value="ECO:0007669"/>
    <property type="project" value="TreeGrafter"/>
</dbReference>
<dbReference type="OMA" id="QRSPGEM"/>
<dbReference type="EMBL" id="HG720211">
    <property type="protein sequence ID" value="CDJ59240.1"/>
    <property type="molecule type" value="Genomic_DNA"/>
</dbReference>
<protein>
    <submittedName>
        <fullName evidence="6">Proteasome PCI domain-containing protein, putative</fullName>
    </submittedName>
</protein>
<evidence type="ECO:0000256" key="3">
    <source>
        <dbReference type="SAM" id="MobiDB-lite"/>
    </source>
</evidence>
<reference evidence="6" key="2">
    <citation type="submission" date="2013-10" db="EMBL/GenBank/DDBJ databases">
        <authorList>
            <person name="Aslett M."/>
        </authorList>
    </citation>
    <scope>NUCLEOTIDE SEQUENCE [LARGE SCALE GENOMIC DNA]</scope>
    <source>
        <strain evidence="6">Weybridge</strain>
    </source>
</reference>
<dbReference type="GeneID" id="25336062"/>
<dbReference type="InterPro" id="IPR036390">
    <property type="entry name" value="WH_DNA-bd_sf"/>
</dbReference>
<dbReference type="SUPFAM" id="SSF46785">
    <property type="entry name" value="Winged helix' DNA-binding domain"/>
    <property type="match status" value="1"/>
</dbReference>
<evidence type="ECO:0000256" key="1">
    <source>
        <dbReference type="ARBA" id="ARBA00006207"/>
    </source>
</evidence>
<evidence type="ECO:0000313" key="7">
    <source>
        <dbReference type="Proteomes" id="UP000030763"/>
    </source>
</evidence>
<feature type="domain" description="PCI" evidence="4">
    <location>
        <begin position="348"/>
        <end position="393"/>
    </location>
</feature>
<dbReference type="PANTHER" id="PTHR10539">
    <property type="entry name" value="26S PROTEASOME NON-ATPASE REGULATORY SUBUNIT 13"/>
    <property type="match status" value="1"/>
</dbReference>
<reference evidence="6" key="1">
    <citation type="submission" date="2013-10" db="EMBL/GenBank/DDBJ databases">
        <title>Genomic analysis of the causative agents of coccidiosis in chickens.</title>
        <authorList>
            <person name="Reid A.J."/>
            <person name="Blake D."/>
            <person name="Billington K."/>
            <person name="Browne H."/>
            <person name="Dunn M."/>
            <person name="Hung S."/>
            <person name="Kawahara F."/>
            <person name="Miranda-Saavedra D."/>
            <person name="Mourier T."/>
            <person name="Nagra H."/>
            <person name="Otto T.D."/>
            <person name="Rawlings N."/>
            <person name="Sanchez A."/>
            <person name="Sanders M."/>
            <person name="Subramaniam C."/>
            <person name="Tay Y."/>
            <person name="Dear P."/>
            <person name="Doerig C."/>
            <person name="Gruber A."/>
            <person name="Parkinson J."/>
            <person name="Shirley M."/>
            <person name="Wan K.L."/>
            <person name="Berriman M."/>
            <person name="Tomley F."/>
            <person name="Pain A."/>
        </authorList>
    </citation>
    <scope>NUCLEOTIDE SEQUENCE [LARGE SCALE GENOMIC DNA]</scope>
    <source>
        <strain evidence="6">Weybridge</strain>
    </source>
</reference>
<dbReference type="AlphaFoldDB" id="U6MC41"/>
<evidence type="ECO:0000259" key="5">
    <source>
        <dbReference type="Pfam" id="PF22037"/>
    </source>
</evidence>
<dbReference type="PANTHER" id="PTHR10539:SF0">
    <property type="entry name" value="26S PROTEASOME NON-ATPASE REGULATORY SUBUNIT 13"/>
    <property type="match status" value="1"/>
</dbReference>
<dbReference type="GO" id="GO:0005198">
    <property type="term" value="F:structural molecule activity"/>
    <property type="evidence" value="ECO:0007669"/>
    <property type="project" value="TreeGrafter"/>
</dbReference>
<feature type="region of interest" description="Disordered" evidence="3">
    <location>
        <begin position="312"/>
        <end position="340"/>
    </location>
</feature>
<dbReference type="Proteomes" id="UP000030763">
    <property type="component" value="Unassembled WGS sequence"/>
</dbReference>
<dbReference type="InterPro" id="IPR035298">
    <property type="entry name" value="PSMD13"/>
</dbReference>
<dbReference type="GO" id="GO:0005634">
    <property type="term" value="C:nucleus"/>
    <property type="evidence" value="ECO:0007669"/>
    <property type="project" value="TreeGrafter"/>
</dbReference>
<proteinExistence type="inferred from homology"/>
<dbReference type="GO" id="GO:0008541">
    <property type="term" value="C:proteasome regulatory particle, lid subcomplex"/>
    <property type="evidence" value="ECO:0007669"/>
    <property type="project" value="TreeGrafter"/>
</dbReference>
<dbReference type="GO" id="GO:0006511">
    <property type="term" value="P:ubiquitin-dependent protein catabolic process"/>
    <property type="evidence" value="ECO:0007669"/>
    <property type="project" value="TreeGrafter"/>
</dbReference>
<gene>
    <name evidence="6" type="ORF">EMWEY_00020760</name>
</gene>
<evidence type="ECO:0000259" key="4">
    <source>
        <dbReference type="Pfam" id="PF01399"/>
    </source>
</evidence>
<dbReference type="InterPro" id="IPR054179">
    <property type="entry name" value="PSD13_N"/>
</dbReference>